<proteinExistence type="predicted"/>
<dbReference type="CDD" id="cd07040">
    <property type="entry name" value="HP"/>
    <property type="match status" value="1"/>
</dbReference>
<evidence type="ECO:0000313" key="2">
    <source>
        <dbReference type="EMBL" id="CAG9997047.1"/>
    </source>
</evidence>
<organism evidence="2 3">
    <name type="scientific">Clonostachys byssicola</name>
    <dbReference type="NCBI Taxonomy" id="160290"/>
    <lineage>
        <taxon>Eukaryota</taxon>
        <taxon>Fungi</taxon>
        <taxon>Dikarya</taxon>
        <taxon>Ascomycota</taxon>
        <taxon>Pezizomycotina</taxon>
        <taxon>Sordariomycetes</taxon>
        <taxon>Hypocreomycetidae</taxon>
        <taxon>Hypocreales</taxon>
        <taxon>Bionectriaceae</taxon>
        <taxon>Clonostachys</taxon>
    </lineage>
</organism>
<sequence length="197" mass="22450">MKALLTLLLASVVACKPTVYLIRHGEKPANGSNGLSIEGVERSQCLRNVFGKASGYNIDYILAQEYKPSGKEDRPYETVLPLSEDLGLNIDTHCDRDEPECVAKAVKEYKGDGNVLICWEHHRLTNITEALGVKDTEEYPSDRFDIIWTLSKNYKYIKDKTSEGCPGLDEKYIGEEQDFCEEEQDSYKEEQDFCEEY</sequence>
<dbReference type="Proteomes" id="UP000754883">
    <property type="component" value="Unassembled WGS sequence"/>
</dbReference>
<dbReference type="EMBL" id="CABFNO020001541">
    <property type="protein sequence ID" value="CAG9997047.1"/>
    <property type="molecule type" value="Genomic_DNA"/>
</dbReference>
<dbReference type="PROSITE" id="PS51257">
    <property type="entry name" value="PROKAR_LIPOPROTEIN"/>
    <property type="match status" value="1"/>
</dbReference>
<comment type="caution">
    <text evidence="2">The sequence shown here is derived from an EMBL/GenBank/DDBJ whole genome shotgun (WGS) entry which is preliminary data.</text>
</comment>
<evidence type="ECO:0000256" key="1">
    <source>
        <dbReference type="SAM" id="SignalP"/>
    </source>
</evidence>
<accession>A0A9N9UUJ0</accession>
<dbReference type="GO" id="GO:0003824">
    <property type="term" value="F:catalytic activity"/>
    <property type="evidence" value="ECO:0007669"/>
    <property type="project" value="InterPro"/>
</dbReference>
<name>A0A9N9UUJ0_9HYPO</name>
<protein>
    <recommendedName>
        <fullName evidence="4">Phosphoglycerate mutase family protein</fullName>
    </recommendedName>
</protein>
<keyword evidence="1" id="KW-0732">Signal</keyword>
<evidence type="ECO:0000313" key="3">
    <source>
        <dbReference type="Proteomes" id="UP000754883"/>
    </source>
</evidence>
<gene>
    <name evidence="2" type="ORF">CBYS24578_00016045</name>
</gene>
<dbReference type="OrthoDB" id="425925at2759"/>
<reference evidence="2" key="1">
    <citation type="submission" date="2021-10" db="EMBL/GenBank/DDBJ databases">
        <authorList>
            <person name="Piombo E."/>
        </authorList>
    </citation>
    <scope>NUCLEOTIDE SEQUENCE</scope>
</reference>
<dbReference type="InterPro" id="IPR001345">
    <property type="entry name" value="PG/BPGM_mutase_AS"/>
</dbReference>
<feature type="chain" id="PRO_5040383103" description="Phosphoglycerate mutase family protein" evidence="1">
    <location>
        <begin position="16"/>
        <end position="197"/>
    </location>
</feature>
<dbReference type="PROSITE" id="PS00175">
    <property type="entry name" value="PG_MUTASE"/>
    <property type="match status" value="1"/>
</dbReference>
<dbReference type="SUPFAM" id="SSF53254">
    <property type="entry name" value="Phosphoglycerate mutase-like"/>
    <property type="match status" value="1"/>
</dbReference>
<feature type="signal peptide" evidence="1">
    <location>
        <begin position="1"/>
        <end position="15"/>
    </location>
</feature>
<keyword evidence="3" id="KW-1185">Reference proteome</keyword>
<dbReference type="AlphaFoldDB" id="A0A9N9UUJ0"/>
<evidence type="ECO:0008006" key="4">
    <source>
        <dbReference type="Google" id="ProtNLM"/>
    </source>
</evidence>
<dbReference type="InterPro" id="IPR029033">
    <property type="entry name" value="His_PPase_superfam"/>
</dbReference>